<dbReference type="Gene3D" id="3.40.50.300">
    <property type="entry name" value="P-loop containing nucleotide triphosphate hydrolases"/>
    <property type="match status" value="1"/>
</dbReference>
<feature type="domain" description="AAA+ ATPase" evidence="8">
    <location>
        <begin position="470"/>
        <end position="604"/>
    </location>
</feature>
<dbReference type="InterPro" id="IPR003960">
    <property type="entry name" value="ATPase_AAA_CS"/>
</dbReference>
<dbReference type="GO" id="GO:0016887">
    <property type="term" value="F:ATP hydrolysis activity"/>
    <property type="evidence" value="ECO:0007669"/>
    <property type="project" value="InterPro"/>
</dbReference>
<dbReference type="InterPro" id="IPR009286">
    <property type="entry name" value="Ins_P5_2-kin"/>
</dbReference>
<evidence type="ECO:0000256" key="3">
    <source>
        <dbReference type="ARBA" id="ARBA00007448"/>
    </source>
</evidence>
<dbReference type="OrthoDB" id="10251412at2759"/>
<name>A0A484NU74_9ASTE</name>
<evidence type="ECO:0000256" key="7">
    <source>
        <dbReference type="RuleBase" id="RU003651"/>
    </source>
</evidence>
<dbReference type="PANTHER" id="PTHR23070">
    <property type="entry name" value="BCS1 AAA-TYPE ATPASE"/>
    <property type="match status" value="1"/>
</dbReference>
<dbReference type="SUPFAM" id="SSF52540">
    <property type="entry name" value="P-loop containing nucleoside triphosphate hydrolases"/>
    <property type="match status" value="1"/>
</dbReference>
<dbReference type="Pfam" id="PF25568">
    <property type="entry name" value="AAA_lid_At3g28540"/>
    <property type="match status" value="1"/>
</dbReference>
<dbReference type="InterPro" id="IPR058017">
    <property type="entry name" value="At3g28540-like_C"/>
</dbReference>
<accession>A0A484NU74</accession>
<dbReference type="GO" id="GO:0035299">
    <property type="term" value="F:inositol-1,3,4,5,6-pentakisphosphate 2-kinase activity"/>
    <property type="evidence" value="ECO:0007669"/>
    <property type="project" value="InterPro"/>
</dbReference>
<organism evidence="9 10">
    <name type="scientific">Cuscuta campestris</name>
    <dbReference type="NCBI Taxonomy" id="132261"/>
    <lineage>
        <taxon>Eukaryota</taxon>
        <taxon>Viridiplantae</taxon>
        <taxon>Streptophyta</taxon>
        <taxon>Embryophyta</taxon>
        <taxon>Tracheophyta</taxon>
        <taxon>Spermatophyta</taxon>
        <taxon>Magnoliopsida</taxon>
        <taxon>eudicotyledons</taxon>
        <taxon>Gunneridae</taxon>
        <taxon>Pentapetalae</taxon>
        <taxon>asterids</taxon>
        <taxon>lamiids</taxon>
        <taxon>Solanales</taxon>
        <taxon>Convolvulaceae</taxon>
        <taxon>Cuscuteae</taxon>
        <taxon>Cuscuta</taxon>
        <taxon>Cuscuta subgen. Grammica</taxon>
        <taxon>Cuscuta sect. Cleistogrammica</taxon>
    </lineage>
</organism>
<comment type="subcellular location">
    <subcellularLocation>
        <location evidence="2">Plastid</location>
    </subcellularLocation>
</comment>
<dbReference type="GO" id="GO:0009536">
    <property type="term" value="C:plastid"/>
    <property type="evidence" value="ECO:0007669"/>
    <property type="project" value="UniProtKB-SubCell"/>
</dbReference>
<dbReference type="GO" id="GO:0006950">
    <property type="term" value="P:response to stress"/>
    <property type="evidence" value="ECO:0007669"/>
    <property type="project" value="UniProtKB-ARBA"/>
</dbReference>
<dbReference type="InterPro" id="IPR025753">
    <property type="entry name" value="AAA_N_dom"/>
</dbReference>
<evidence type="ECO:0000256" key="5">
    <source>
        <dbReference type="ARBA" id="ARBA00022842"/>
    </source>
</evidence>
<dbReference type="Proteomes" id="UP000595140">
    <property type="component" value="Unassembled WGS sequence"/>
</dbReference>
<dbReference type="Pfam" id="PF00004">
    <property type="entry name" value="AAA"/>
    <property type="match status" value="1"/>
</dbReference>
<comment type="similarity">
    <text evidence="3">Belongs to the AAA ATPase family. BCS1 subfamily.</text>
</comment>
<evidence type="ECO:0000256" key="2">
    <source>
        <dbReference type="ARBA" id="ARBA00004474"/>
    </source>
</evidence>
<sequence>MFSESKDRLDKAMMDLFMTPQNNFRVFLNGSLKFGGLGGVAEATNAKDSQEFEDVLKNIILAEEGLRTKYFLGLISEALLSSEILNRLLEVQKLDILDIEGVIHVYYNFISQPCMVCRELGSGMSKRFDTLHSLSTEESGKILRDYLIATTAKDLGIMISFKPQKDGNSKSAYSLVSLKSTNQHFNYKVSFIDLDLKYLNKMEFYYELDQKIVKSYIKMEKMVVFPEPSAASLSFSSGSVLAAATSLVASAIFLRTIATDLVPDALRSHISARLHTLFTRFSSQLTIVIEESDGLTSNQMFEAAALFLGTKISPATRRIKVVKPEKDEELILTVDRSQEVVDFHGGVRVEWVLKSTELNIPSSGKGNAAAARTEHRYFELRFNKKHRDTVLKVYLPHVLKTWKEMKEQRRSVRLHTVDYNGTDYWSSVVLNHPASFKTMAMPEGAKKEIIEDLDRFISTRDYYTRVGKAWKRGYLLYGPPGTGKSSLVAAMANHLKFDVYDLDLREVQCNSDLRRLLIGSANRSILVIEDIDCNVGLQSRESNNQSPEDDKITLSGLLNFMDGLWSSCGDERIVVFTTNHKDRLDPALLRPGRMDVHIHMSYCTFSGFLTLAANYLEIDHHHGHHALYPEIERLLLRVNATPAEVAGELMKSDDADTALANLITFLQNKEKSQ</sequence>
<evidence type="ECO:0000259" key="8">
    <source>
        <dbReference type="SMART" id="SM00382"/>
    </source>
</evidence>
<evidence type="ECO:0000256" key="4">
    <source>
        <dbReference type="ARBA" id="ARBA00022801"/>
    </source>
</evidence>
<dbReference type="SMART" id="SM00382">
    <property type="entry name" value="AAA"/>
    <property type="match status" value="1"/>
</dbReference>
<dbReference type="InterPro" id="IPR003593">
    <property type="entry name" value="AAA+_ATPase"/>
</dbReference>
<dbReference type="InterPro" id="IPR027417">
    <property type="entry name" value="P-loop_NTPase"/>
</dbReference>
<comment type="cofactor">
    <cofactor evidence="1">
        <name>Mg(2+)</name>
        <dbReference type="ChEBI" id="CHEBI:18420"/>
    </cofactor>
</comment>
<protein>
    <recommendedName>
        <fullName evidence="8">AAA+ ATPase domain-containing protein</fullName>
    </recommendedName>
</protein>
<proteinExistence type="inferred from homology"/>
<dbReference type="CDD" id="cd19510">
    <property type="entry name" value="RecA-like_BCS1"/>
    <property type="match status" value="1"/>
</dbReference>
<keyword evidence="4" id="KW-0378">Hydrolase</keyword>
<evidence type="ECO:0000313" key="9">
    <source>
        <dbReference type="EMBL" id="VFR03627.1"/>
    </source>
</evidence>
<evidence type="ECO:0000256" key="1">
    <source>
        <dbReference type="ARBA" id="ARBA00001946"/>
    </source>
</evidence>
<dbReference type="PROSITE" id="PS00674">
    <property type="entry name" value="AAA"/>
    <property type="match status" value="1"/>
</dbReference>
<gene>
    <name evidence="9" type="ORF">CCAM_LOCUS45402</name>
</gene>
<dbReference type="AlphaFoldDB" id="A0A484NU74"/>
<keyword evidence="7" id="KW-0547">Nucleotide-binding</keyword>
<dbReference type="InterPro" id="IPR003959">
    <property type="entry name" value="ATPase_AAA_core"/>
</dbReference>
<dbReference type="GO" id="GO:0005524">
    <property type="term" value="F:ATP binding"/>
    <property type="evidence" value="ECO:0007669"/>
    <property type="project" value="UniProtKB-KW"/>
</dbReference>
<evidence type="ECO:0000313" key="10">
    <source>
        <dbReference type="Proteomes" id="UP000595140"/>
    </source>
</evidence>
<keyword evidence="5" id="KW-0460">Magnesium</keyword>
<dbReference type="Pfam" id="PF06090">
    <property type="entry name" value="Ins_P5_2-kin"/>
    <property type="match status" value="1"/>
</dbReference>
<dbReference type="EMBL" id="OOIL02006896">
    <property type="protein sequence ID" value="VFR03627.1"/>
    <property type="molecule type" value="Genomic_DNA"/>
</dbReference>
<reference evidence="9 10" key="1">
    <citation type="submission" date="2018-04" db="EMBL/GenBank/DDBJ databases">
        <authorList>
            <person name="Vogel A."/>
        </authorList>
    </citation>
    <scope>NUCLEOTIDE SEQUENCE [LARGE SCALE GENOMIC DNA]</scope>
</reference>
<dbReference type="InterPro" id="IPR050747">
    <property type="entry name" value="Mitochondrial_chaperone_BCS1"/>
</dbReference>
<dbReference type="Pfam" id="PF14363">
    <property type="entry name" value="AAA_assoc"/>
    <property type="match status" value="1"/>
</dbReference>
<dbReference type="Gene3D" id="6.10.280.40">
    <property type="match status" value="1"/>
</dbReference>
<comment type="catalytic activity">
    <reaction evidence="6">
        <text>ATP + H2O = ADP + phosphate + H(+)</text>
        <dbReference type="Rhea" id="RHEA:13065"/>
        <dbReference type="ChEBI" id="CHEBI:15377"/>
        <dbReference type="ChEBI" id="CHEBI:15378"/>
        <dbReference type="ChEBI" id="CHEBI:30616"/>
        <dbReference type="ChEBI" id="CHEBI:43474"/>
        <dbReference type="ChEBI" id="CHEBI:456216"/>
    </reaction>
</comment>
<evidence type="ECO:0000256" key="6">
    <source>
        <dbReference type="ARBA" id="ARBA00049360"/>
    </source>
</evidence>
<keyword evidence="7" id="KW-0067">ATP-binding</keyword>
<keyword evidence="10" id="KW-1185">Reference proteome</keyword>